<gene>
    <name evidence="9" type="ORF">HLB44_00025</name>
</gene>
<dbReference type="PANTHER" id="PTHR48111">
    <property type="entry name" value="REGULATOR OF RPOS"/>
    <property type="match status" value="1"/>
</dbReference>
<organism evidence="9 10">
    <name type="scientific">Pseudaquabacterium terrae</name>
    <dbReference type="NCBI Taxonomy" id="2732868"/>
    <lineage>
        <taxon>Bacteria</taxon>
        <taxon>Pseudomonadati</taxon>
        <taxon>Pseudomonadota</taxon>
        <taxon>Betaproteobacteria</taxon>
        <taxon>Burkholderiales</taxon>
        <taxon>Sphaerotilaceae</taxon>
        <taxon>Pseudaquabacterium</taxon>
    </lineage>
</organism>
<keyword evidence="2 5" id="KW-0238">DNA-binding</keyword>
<dbReference type="InterPro" id="IPR039420">
    <property type="entry name" value="WalR-like"/>
</dbReference>
<dbReference type="InterPro" id="IPR001867">
    <property type="entry name" value="OmpR/PhoB-type_DNA-bd"/>
</dbReference>
<feature type="modified residue" description="4-aspartylphosphate" evidence="4">
    <location>
        <position position="51"/>
    </location>
</feature>
<feature type="DNA-binding region" description="OmpR/PhoB-type" evidence="5">
    <location>
        <begin position="122"/>
        <end position="220"/>
    </location>
</feature>
<dbReference type="InterPro" id="IPR011006">
    <property type="entry name" value="CheY-like_superfamily"/>
</dbReference>
<sequence length="241" mass="26477">MRILLAEDEHTLGEWLAKALGQAGFRVDWLDDGRLVERALVEHDYDALVLDLGLPGRGGHEILRRLRAADRRLPVLVLTARDSLAERVDTLNEGADDFLAKPFALAELEARLVALIRRARGSEHPRFGCGPLQFDAVTRQFTLADEVLALSPREQALLRALISKSGEPLGRQQLLDRVFADDEDVQPSALDVLLHRLRKRLDGSGVRIHTYRGLGYVLEPEPAPGAPLAGPVRDAGDAGDA</sequence>
<dbReference type="RefSeq" id="WP_173119344.1">
    <property type="nucleotide sequence ID" value="NZ_JABRWJ010000001.1"/>
</dbReference>
<evidence type="ECO:0000256" key="2">
    <source>
        <dbReference type="ARBA" id="ARBA00023125"/>
    </source>
</evidence>
<keyword evidence="10" id="KW-1185">Reference proteome</keyword>
<dbReference type="SMART" id="SM00448">
    <property type="entry name" value="REC"/>
    <property type="match status" value="1"/>
</dbReference>
<dbReference type="PROSITE" id="PS50110">
    <property type="entry name" value="RESPONSE_REGULATORY"/>
    <property type="match status" value="1"/>
</dbReference>
<reference evidence="9 10" key="1">
    <citation type="submission" date="2020-05" db="EMBL/GenBank/DDBJ databases">
        <title>Aquincola sp. isolate from soil.</title>
        <authorList>
            <person name="Han J."/>
            <person name="Kim D.-U."/>
        </authorList>
    </citation>
    <scope>NUCLEOTIDE SEQUENCE [LARGE SCALE GENOMIC DNA]</scope>
    <source>
        <strain evidence="9 10">S2</strain>
    </source>
</reference>
<dbReference type="Pfam" id="PF00072">
    <property type="entry name" value="Response_reg"/>
    <property type="match status" value="1"/>
</dbReference>
<evidence type="ECO:0000256" key="1">
    <source>
        <dbReference type="ARBA" id="ARBA00023015"/>
    </source>
</evidence>
<keyword evidence="3" id="KW-0804">Transcription</keyword>
<evidence type="ECO:0000256" key="4">
    <source>
        <dbReference type="PROSITE-ProRule" id="PRU00169"/>
    </source>
</evidence>
<dbReference type="InterPro" id="IPR036388">
    <property type="entry name" value="WH-like_DNA-bd_sf"/>
</dbReference>
<feature type="region of interest" description="Disordered" evidence="6">
    <location>
        <begin position="220"/>
        <end position="241"/>
    </location>
</feature>
<dbReference type="SMART" id="SM00862">
    <property type="entry name" value="Trans_reg_C"/>
    <property type="match status" value="1"/>
</dbReference>
<feature type="domain" description="OmpR/PhoB-type" evidence="8">
    <location>
        <begin position="122"/>
        <end position="220"/>
    </location>
</feature>
<comment type="caution">
    <text evidence="9">The sequence shown here is derived from an EMBL/GenBank/DDBJ whole genome shotgun (WGS) entry which is preliminary data.</text>
</comment>
<dbReference type="CDD" id="cd00383">
    <property type="entry name" value="trans_reg_C"/>
    <property type="match status" value="1"/>
</dbReference>
<keyword evidence="1" id="KW-0805">Transcription regulation</keyword>
<protein>
    <submittedName>
        <fullName evidence="9">Response regulator</fullName>
    </submittedName>
</protein>
<dbReference type="InterPro" id="IPR001789">
    <property type="entry name" value="Sig_transdc_resp-reg_receiver"/>
</dbReference>
<name>A0ABX2E8V9_9BURK</name>
<dbReference type="EMBL" id="JABRWJ010000001">
    <property type="protein sequence ID" value="NRF65360.1"/>
    <property type="molecule type" value="Genomic_DNA"/>
</dbReference>
<dbReference type="PROSITE" id="PS51755">
    <property type="entry name" value="OMPR_PHOB"/>
    <property type="match status" value="1"/>
</dbReference>
<evidence type="ECO:0000313" key="10">
    <source>
        <dbReference type="Proteomes" id="UP000737171"/>
    </source>
</evidence>
<dbReference type="Gene3D" id="1.10.10.10">
    <property type="entry name" value="Winged helix-like DNA-binding domain superfamily/Winged helix DNA-binding domain"/>
    <property type="match status" value="1"/>
</dbReference>
<evidence type="ECO:0000256" key="5">
    <source>
        <dbReference type="PROSITE-ProRule" id="PRU01091"/>
    </source>
</evidence>
<proteinExistence type="predicted"/>
<feature type="domain" description="Response regulatory" evidence="7">
    <location>
        <begin position="2"/>
        <end position="116"/>
    </location>
</feature>
<keyword evidence="4" id="KW-0597">Phosphoprotein</keyword>
<evidence type="ECO:0000256" key="3">
    <source>
        <dbReference type="ARBA" id="ARBA00023163"/>
    </source>
</evidence>
<evidence type="ECO:0000313" key="9">
    <source>
        <dbReference type="EMBL" id="NRF65360.1"/>
    </source>
</evidence>
<dbReference type="SUPFAM" id="SSF52172">
    <property type="entry name" value="CheY-like"/>
    <property type="match status" value="1"/>
</dbReference>
<dbReference type="Gene3D" id="3.40.50.2300">
    <property type="match status" value="1"/>
</dbReference>
<evidence type="ECO:0000259" key="7">
    <source>
        <dbReference type="PROSITE" id="PS50110"/>
    </source>
</evidence>
<dbReference type="PANTHER" id="PTHR48111:SF67">
    <property type="entry name" value="TRANSCRIPTIONAL REGULATORY PROTEIN TCTD"/>
    <property type="match status" value="1"/>
</dbReference>
<evidence type="ECO:0000256" key="6">
    <source>
        <dbReference type="SAM" id="MobiDB-lite"/>
    </source>
</evidence>
<evidence type="ECO:0000259" key="8">
    <source>
        <dbReference type="PROSITE" id="PS51755"/>
    </source>
</evidence>
<accession>A0ABX2E8V9</accession>
<dbReference type="Proteomes" id="UP000737171">
    <property type="component" value="Unassembled WGS sequence"/>
</dbReference>
<dbReference type="Pfam" id="PF00486">
    <property type="entry name" value="Trans_reg_C"/>
    <property type="match status" value="1"/>
</dbReference>